<proteinExistence type="predicted"/>
<protein>
    <submittedName>
        <fullName evidence="2">Uncharacterized protein</fullName>
    </submittedName>
</protein>
<evidence type="ECO:0000313" key="2">
    <source>
        <dbReference type="EMBL" id="RYO86293.1"/>
    </source>
</evidence>
<organism evidence="2 3">
    <name type="scientific">Monosporascus ibericus</name>
    <dbReference type="NCBI Taxonomy" id="155417"/>
    <lineage>
        <taxon>Eukaryota</taxon>
        <taxon>Fungi</taxon>
        <taxon>Dikarya</taxon>
        <taxon>Ascomycota</taxon>
        <taxon>Pezizomycotina</taxon>
        <taxon>Sordariomycetes</taxon>
        <taxon>Xylariomycetidae</taxon>
        <taxon>Xylariales</taxon>
        <taxon>Xylariales incertae sedis</taxon>
        <taxon>Monosporascus</taxon>
    </lineage>
</organism>
<dbReference type="STRING" id="155417.A0A4Q4SW01"/>
<feature type="region of interest" description="Disordered" evidence="1">
    <location>
        <begin position="1"/>
        <end position="83"/>
    </location>
</feature>
<dbReference type="EMBL" id="QJNU01000787">
    <property type="protein sequence ID" value="RYO86293.1"/>
    <property type="molecule type" value="Genomic_DNA"/>
</dbReference>
<gene>
    <name evidence="2" type="ORF">DL764_009032</name>
</gene>
<name>A0A4Q4SW01_9PEZI</name>
<sequence length="363" mass="38094">MANSAAIQFKTSGNRDDNASEHSLEAPPPYTAFSEGADGSAAAPSSTLTRTPSVSTTQGAEAEADQRNAAEAESSSAAQPAFRPTVQLQIHTGGKRWLSSPFSCKSDPAIPIFSVAPDGKTVLADGHDDEGRPLYISLKPTKGSGSGSVRHLVRGDEYGAGGEKEIPDPAPLATTTYRFGPGRPPTVLLGHPADPERVEAIEVASRSLVSRALEMRTSFGVFAWRYARSKEREACVLGVGPDGGAAAAAPDSLLVFEHLIDGGDGDGDGDGGKKRAAQARRANVRRVAQLVRNSEFRTPGTSVRTAGNGGRLMLDLGGFDEKLRERVQWFVVATALIMLKYEVDRRRAAQIAILAGAVSGGGS</sequence>
<dbReference type="OrthoDB" id="5325862at2759"/>
<comment type="caution">
    <text evidence="2">The sequence shown here is derived from an EMBL/GenBank/DDBJ whole genome shotgun (WGS) entry which is preliminary data.</text>
</comment>
<evidence type="ECO:0000256" key="1">
    <source>
        <dbReference type="SAM" id="MobiDB-lite"/>
    </source>
</evidence>
<accession>A0A4Q4SW01</accession>
<dbReference type="Proteomes" id="UP000293360">
    <property type="component" value="Unassembled WGS sequence"/>
</dbReference>
<feature type="compositionally biased region" description="Polar residues" evidence="1">
    <location>
        <begin position="1"/>
        <end position="12"/>
    </location>
</feature>
<reference evidence="2 3" key="1">
    <citation type="submission" date="2018-06" db="EMBL/GenBank/DDBJ databases">
        <title>Complete Genomes of Monosporascus.</title>
        <authorList>
            <person name="Robinson A.J."/>
            <person name="Natvig D.O."/>
        </authorList>
    </citation>
    <scope>NUCLEOTIDE SEQUENCE [LARGE SCALE GENOMIC DNA]</scope>
    <source>
        <strain evidence="2 3">CBS 110550</strain>
    </source>
</reference>
<evidence type="ECO:0000313" key="3">
    <source>
        <dbReference type="Proteomes" id="UP000293360"/>
    </source>
</evidence>
<dbReference type="AlphaFoldDB" id="A0A4Q4SW01"/>
<feature type="compositionally biased region" description="Basic and acidic residues" evidence="1">
    <location>
        <begin position="13"/>
        <end position="24"/>
    </location>
</feature>
<feature type="compositionally biased region" description="Polar residues" evidence="1">
    <location>
        <begin position="43"/>
        <end position="59"/>
    </location>
</feature>
<keyword evidence="3" id="KW-1185">Reference proteome</keyword>